<proteinExistence type="predicted"/>
<keyword evidence="1" id="KW-1133">Transmembrane helix</keyword>
<keyword evidence="1" id="KW-0472">Membrane</keyword>
<dbReference type="Proteomes" id="UP001225598">
    <property type="component" value="Chromosome"/>
</dbReference>
<gene>
    <name evidence="2" type="ORF">QP027_03130</name>
</gene>
<dbReference type="EMBL" id="CP126969">
    <property type="protein sequence ID" value="WIM68405.1"/>
    <property type="molecule type" value="Genomic_DNA"/>
</dbReference>
<evidence type="ECO:0000313" key="3">
    <source>
        <dbReference type="Proteomes" id="UP001225598"/>
    </source>
</evidence>
<evidence type="ECO:0000256" key="1">
    <source>
        <dbReference type="SAM" id="Phobius"/>
    </source>
</evidence>
<organism evidence="2 3">
    <name type="scientific">Corynebacterium breve</name>
    <dbReference type="NCBI Taxonomy" id="3049799"/>
    <lineage>
        <taxon>Bacteria</taxon>
        <taxon>Bacillati</taxon>
        <taxon>Actinomycetota</taxon>
        <taxon>Actinomycetes</taxon>
        <taxon>Mycobacteriales</taxon>
        <taxon>Corynebacteriaceae</taxon>
        <taxon>Corynebacterium</taxon>
    </lineage>
</organism>
<keyword evidence="1" id="KW-0812">Transmembrane</keyword>
<name>A0ABY8VLH8_9CORY</name>
<dbReference type="RefSeq" id="WP_284825920.1">
    <property type="nucleotide sequence ID" value="NZ_CP126969.1"/>
</dbReference>
<feature type="transmembrane region" description="Helical" evidence="1">
    <location>
        <begin position="48"/>
        <end position="70"/>
    </location>
</feature>
<reference evidence="2 3" key="1">
    <citation type="submission" date="2023-05" db="EMBL/GenBank/DDBJ databases">
        <title>Corynebacterium suedekumii sp. nov. and Corynebacterium breve sp. nov. isolated from raw cow's milk.</title>
        <authorList>
            <person name="Baer M.K."/>
            <person name="Mehl L."/>
            <person name="Hellmuth R."/>
            <person name="Marke G."/>
            <person name="Lipski A."/>
        </authorList>
    </citation>
    <scope>NUCLEOTIDE SEQUENCE [LARGE SCALE GENOMIC DNA]</scope>
    <source>
        <strain evidence="2 3">R4</strain>
    </source>
</reference>
<sequence length="148" mass="15749">MRKVPETALVSLLLAIALVVGALGTSEWRRTVSFGAPLPGSEKLQTSTFFRSGFDLAAGPLWFALILLGLATLATTIGWRRIGAVTAISGPLPLARYLVSFHLPETNRLDGATHYPLWPATVAFALAVIAAALGIILLARALEMPRSE</sequence>
<evidence type="ECO:0000313" key="2">
    <source>
        <dbReference type="EMBL" id="WIM68405.1"/>
    </source>
</evidence>
<protein>
    <submittedName>
        <fullName evidence="2">Uncharacterized protein</fullName>
    </submittedName>
</protein>
<feature type="transmembrane region" description="Helical" evidence="1">
    <location>
        <begin position="115"/>
        <end position="139"/>
    </location>
</feature>
<keyword evidence="3" id="KW-1185">Reference proteome</keyword>
<accession>A0ABY8VLH8</accession>